<dbReference type="SUPFAM" id="SSF53254">
    <property type="entry name" value="Phosphoglycerate mutase-like"/>
    <property type="match status" value="1"/>
</dbReference>
<dbReference type="Proteomes" id="UP000736373">
    <property type="component" value="Unassembled WGS sequence"/>
</dbReference>
<accession>A0ABR7Q187</accession>
<reference evidence="1 2" key="1">
    <citation type="submission" date="2019-09" db="EMBL/GenBank/DDBJ databases">
        <title>Paraburkholderia podalyriae sp. nov., A South African Podalyria-associated rhizobium.</title>
        <authorList>
            <person name="Mavima L."/>
            <person name="Beukes C.W."/>
            <person name="Palmer M."/>
            <person name="De Meyer S.E."/>
            <person name="James E.K."/>
            <person name="Maluk M."/>
            <person name="Avontuur J.R."/>
            <person name="Chan W.Y."/>
            <person name="Venter S.N."/>
            <person name="Steenkamp E.T."/>
        </authorList>
    </citation>
    <scope>NUCLEOTIDE SEQUENCE [LARGE SCALE GENOMIC DNA]</scope>
    <source>
        <strain evidence="1 2">WC7.3b</strain>
    </source>
</reference>
<dbReference type="EMBL" id="VZQQ01000086">
    <property type="protein sequence ID" value="MBC8752196.1"/>
    <property type="molecule type" value="Genomic_DNA"/>
</dbReference>
<proteinExistence type="predicted"/>
<dbReference type="InterPro" id="IPR029033">
    <property type="entry name" value="His_PPase_superfam"/>
</dbReference>
<organism evidence="1 2">
    <name type="scientific">Paraburkholderia podalyriae</name>
    <dbReference type="NCBI Taxonomy" id="1938811"/>
    <lineage>
        <taxon>Bacteria</taxon>
        <taxon>Pseudomonadati</taxon>
        <taxon>Pseudomonadota</taxon>
        <taxon>Betaproteobacteria</taxon>
        <taxon>Burkholderiales</taxon>
        <taxon>Burkholderiaceae</taxon>
        <taxon>Paraburkholderia</taxon>
    </lineage>
</organism>
<dbReference type="RefSeq" id="WP_187639069.1">
    <property type="nucleotide sequence ID" value="NZ_VZQQ01000086.1"/>
</dbReference>
<evidence type="ECO:0000313" key="2">
    <source>
        <dbReference type="Proteomes" id="UP000736373"/>
    </source>
</evidence>
<gene>
    <name evidence="1" type="ORF">F6X42_38930</name>
</gene>
<name>A0ABR7Q187_9BURK</name>
<protein>
    <submittedName>
        <fullName evidence="1">Histidine phosphatase family protein</fullName>
    </submittedName>
</protein>
<dbReference type="Gene3D" id="3.40.50.1240">
    <property type="entry name" value="Phosphoglycerate mutase-like"/>
    <property type="match status" value="1"/>
</dbReference>
<comment type="caution">
    <text evidence="1">The sequence shown here is derived from an EMBL/GenBank/DDBJ whole genome shotgun (WGS) entry which is preliminary data.</text>
</comment>
<keyword evidence="2" id="KW-1185">Reference proteome</keyword>
<evidence type="ECO:0000313" key="1">
    <source>
        <dbReference type="EMBL" id="MBC8752196.1"/>
    </source>
</evidence>
<sequence length="176" mass="18314">MSTPSFPSTILIIRHGEKPGDSATDSPADGIDLSARGYERAAALAPYVIATFGAPAFLFATQASKHSNRPIETITPLSHALELPINSEYADADYAALASAILGGGTYAGKLGFICWHHGTIPALTQALGGQPPVAPWPGSVFDRVWQLSYPPGAGGGQLLPVANLAQKLMFGDESV</sequence>